<dbReference type="EMBL" id="JXNT01000002">
    <property type="protein sequence ID" value="ODM22320.1"/>
    <property type="molecule type" value="Genomic_DNA"/>
</dbReference>
<reference evidence="2 3" key="1">
    <citation type="journal article" date="2016" name="BMC Genomics">
        <title>Comparative genomic and transcriptomic analyses of the Fuzhuan brick tea-fermentation fungus Aspergillus cristatus.</title>
        <authorList>
            <person name="Ge Y."/>
            <person name="Wang Y."/>
            <person name="Liu Y."/>
            <person name="Tan Y."/>
            <person name="Ren X."/>
            <person name="Zhang X."/>
            <person name="Hyde K.D."/>
            <person name="Liu Y."/>
            <person name="Liu Z."/>
        </authorList>
    </citation>
    <scope>NUCLEOTIDE SEQUENCE [LARGE SCALE GENOMIC DNA]</scope>
    <source>
        <strain evidence="2 3">GZAAS20.1005</strain>
    </source>
</reference>
<protein>
    <recommendedName>
        <fullName evidence="1">DUF6606 domain-containing protein</fullName>
    </recommendedName>
</protein>
<accession>A0A1E3BMX5</accession>
<dbReference type="Proteomes" id="UP000094569">
    <property type="component" value="Unassembled WGS sequence"/>
</dbReference>
<feature type="domain" description="DUF6606" evidence="1">
    <location>
        <begin position="2"/>
        <end position="132"/>
    </location>
</feature>
<name>A0A1E3BMX5_ASPCR</name>
<evidence type="ECO:0000313" key="3">
    <source>
        <dbReference type="Proteomes" id="UP000094569"/>
    </source>
</evidence>
<organism evidence="2 3">
    <name type="scientific">Aspergillus cristatus</name>
    <name type="common">Chinese Fuzhuan brick tea-fermentation fungus</name>
    <name type="synonym">Eurotium cristatum</name>
    <dbReference type="NCBI Taxonomy" id="573508"/>
    <lineage>
        <taxon>Eukaryota</taxon>
        <taxon>Fungi</taxon>
        <taxon>Dikarya</taxon>
        <taxon>Ascomycota</taxon>
        <taxon>Pezizomycotina</taxon>
        <taxon>Eurotiomycetes</taxon>
        <taxon>Eurotiomycetidae</taxon>
        <taxon>Eurotiales</taxon>
        <taxon>Aspergillaceae</taxon>
        <taxon>Aspergillus</taxon>
        <taxon>Aspergillus subgen. Aspergillus</taxon>
    </lineage>
</organism>
<dbReference type="Pfam" id="PF20255">
    <property type="entry name" value="DUF6606"/>
    <property type="match status" value="1"/>
</dbReference>
<evidence type="ECO:0000259" key="1">
    <source>
        <dbReference type="Pfam" id="PF20255"/>
    </source>
</evidence>
<sequence length="171" mass="19820">MDLAAFNESGFLDTIASTIAKMSEKSVAGTKSKVHKAGQEHNEGWDTTHSKIITELFMSFLHPMCTNIENSQIQKNTHEEVMWLNAHFPWRRFPLWLFTHAVLQLVFHRSSFEGVASDLYKQYMVVFMSTIIEYSYRTAPSEHVHITNTKVTRRLLKLGISYDPPWFPLVQ</sequence>
<dbReference type="OrthoDB" id="4507140at2759"/>
<proteinExistence type="predicted"/>
<keyword evidence="3" id="KW-1185">Reference proteome</keyword>
<dbReference type="STRING" id="573508.A0A1E3BMX5"/>
<comment type="caution">
    <text evidence="2">The sequence shown here is derived from an EMBL/GenBank/DDBJ whole genome shotgun (WGS) entry which is preliminary data.</text>
</comment>
<dbReference type="InterPro" id="IPR046541">
    <property type="entry name" value="DUF6606"/>
</dbReference>
<dbReference type="VEuPathDB" id="FungiDB:SI65_03166"/>
<gene>
    <name evidence="2" type="ORF">SI65_03166</name>
</gene>
<dbReference type="AlphaFoldDB" id="A0A1E3BMX5"/>
<evidence type="ECO:0000313" key="2">
    <source>
        <dbReference type="EMBL" id="ODM22320.1"/>
    </source>
</evidence>